<organism evidence="1">
    <name type="scientific">marine sediment metagenome</name>
    <dbReference type="NCBI Taxonomy" id="412755"/>
    <lineage>
        <taxon>unclassified sequences</taxon>
        <taxon>metagenomes</taxon>
        <taxon>ecological metagenomes</taxon>
    </lineage>
</organism>
<gene>
    <name evidence="1" type="ORF">LCGC14_2669950</name>
</gene>
<accession>A0A0F9BZC6</accession>
<evidence type="ECO:0000313" key="1">
    <source>
        <dbReference type="EMBL" id="KKK95724.1"/>
    </source>
</evidence>
<dbReference type="AlphaFoldDB" id="A0A0F9BZC6"/>
<comment type="caution">
    <text evidence="1">The sequence shown here is derived from an EMBL/GenBank/DDBJ whole genome shotgun (WGS) entry which is preliminary data.</text>
</comment>
<protein>
    <submittedName>
        <fullName evidence="1">Uncharacterized protein</fullName>
    </submittedName>
</protein>
<reference evidence="1" key="1">
    <citation type="journal article" date="2015" name="Nature">
        <title>Complex archaea that bridge the gap between prokaryotes and eukaryotes.</title>
        <authorList>
            <person name="Spang A."/>
            <person name="Saw J.H."/>
            <person name="Jorgensen S.L."/>
            <person name="Zaremba-Niedzwiedzka K."/>
            <person name="Martijn J."/>
            <person name="Lind A.E."/>
            <person name="van Eijk R."/>
            <person name="Schleper C."/>
            <person name="Guy L."/>
            <person name="Ettema T.J."/>
        </authorList>
    </citation>
    <scope>NUCLEOTIDE SEQUENCE</scope>
</reference>
<name>A0A0F9BZC6_9ZZZZ</name>
<dbReference type="EMBL" id="LAZR01046788">
    <property type="protein sequence ID" value="KKK95724.1"/>
    <property type="molecule type" value="Genomic_DNA"/>
</dbReference>
<sequence>MPARAEIRIRAQEPVEPRTVRVTLEDDILFAAGDVLELQIADVTGPFVISAVRELKEEDEA</sequence>
<proteinExistence type="predicted"/>